<sequence>MWMMLLNILMGLGLAAVAWALFSMAKSYGKAVKWWHWFMFVISAILWIFSFSWLGAQLGEELGGKVFAQGAIFGWGIAFALSILLALVTFQLIRRQKTLAK</sequence>
<dbReference type="Proteomes" id="UP000235653">
    <property type="component" value="Unassembled WGS sequence"/>
</dbReference>
<gene>
    <name evidence="1" type="ORF">JP09_000225</name>
</gene>
<evidence type="ECO:0000313" key="1">
    <source>
        <dbReference type="EMBL" id="PPD59141.1"/>
    </source>
</evidence>
<keyword evidence="2" id="KW-1185">Reference proteome</keyword>
<evidence type="ECO:0000313" key="2">
    <source>
        <dbReference type="Proteomes" id="UP000235653"/>
    </source>
</evidence>
<proteinExistence type="predicted"/>
<dbReference type="OrthoDB" id="166431at2"/>
<dbReference type="RefSeq" id="WP_102331375.1">
    <property type="nucleotide sequence ID" value="NZ_CP058566.2"/>
</dbReference>
<organism evidence="1 2">
    <name type="scientific">Dehalogenimonas etheniformans</name>
    <dbReference type="NCBI Taxonomy" id="1536648"/>
    <lineage>
        <taxon>Bacteria</taxon>
        <taxon>Bacillati</taxon>
        <taxon>Chloroflexota</taxon>
        <taxon>Dehalococcoidia</taxon>
        <taxon>Dehalococcoidales</taxon>
        <taxon>Dehalococcoidaceae</taxon>
        <taxon>Dehalogenimonas</taxon>
    </lineage>
</organism>
<name>A0A2P5PA23_9CHLR</name>
<protein>
    <submittedName>
        <fullName evidence="1">Dehalogenase</fullName>
    </submittedName>
</protein>
<dbReference type="AlphaFoldDB" id="A0A2P5PA23"/>
<reference evidence="1 2" key="1">
    <citation type="journal article" date="2017" name="ISME J.">
        <title>Grape pomace compost harbors organohalide-respiring Dehalogenimonas species with novel reductive dehalogenase genes.</title>
        <authorList>
            <person name="Yang Y."/>
            <person name="Higgins S.A."/>
            <person name="Yan J."/>
            <person name="Simsir B."/>
            <person name="Chourey K."/>
            <person name="Iyer R."/>
            <person name="Hettich R.L."/>
            <person name="Baldwin B."/>
            <person name="Ogles D.M."/>
            <person name="Loffler F.E."/>
        </authorList>
    </citation>
    <scope>NUCLEOTIDE SEQUENCE [LARGE SCALE GENOMIC DNA]</scope>
    <source>
        <strain evidence="1 2">GP</strain>
    </source>
</reference>
<comment type="caution">
    <text evidence="1">The sequence shown here is derived from an EMBL/GenBank/DDBJ whole genome shotgun (WGS) entry which is preliminary data.</text>
</comment>
<accession>A0A2P5PA23</accession>
<dbReference type="EMBL" id="JQAN02000001">
    <property type="protein sequence ID" value="PPD59141.1"/>
    <property type="molecule type" value="Genomic_DNA"/>
</dbReference>